<dbReference type="EMBL" id="LRBV02000005">
    <property type="status" value="NOT_ANNOTATED_CDS"/>
    <property type="molecule type" value="Genomic_DNA"/>
</dbReference>
<dbReference type="Gene3D" id="1.25.40.10">
    <property type="entry name" value="Tetratricopeptide repeat domain"/>
    <property type="match status" value="1"/>
</dbReference>
<evidence type="ECO:0000313" key="3">
    <source>
        <dbReference type="Proteomes" id="UP000594261"/>
    </source>
</evidence>
<reference evidence="2" key="2">
    <citation type="submission" date="2021-01" db="UniProtKB">
        <authorList>
            <consortium name="EnsemblPlants"/>
        </authorList>
    </citation>
    <scope>IDENTIFICATION</scope>
</reference>
<evidence type="ECO:0000256" key="1">
    <source>
        <dbReference type="ARBA" id="ARBA00022737"/>
    </source>
</evidence>
<evidence type="ECO:0000313" key="2">
    <source>
        <dbReference type="EnsemblPlants" id="QL05p043831:mrna"/>
    </source>
</evidence>
<dbReference type="EnsemblPlants" id="QL05p043831:mrna">
    <property type="protein sequence ID" value="QL05p043831:mrna"/>
    <property type="gene ID" value="QL05p043831"/>
</dbReference>
<dbReference type="InterPro" id="IPR011990">
    <property type="entry name" value="TPR-like_helical_dom_sf"/>
</dbReference>
<evidence type="ECO:0008006" key="4">
    <source>
        <dbReference type="Google" id="ProtNLM"/>
    </source>
</evidence>
<dbReference type="AlphaFoldDB" id="A0A7N2LQZ5"/>
<proteinExistence type="predicted"/>
<sequence>MKSVTPLSCHFSTARQLQNLVSSTPKPEFTQRSTALTEEMCGEILDQYPDIKILKKLHSKIIVDQPLYSNPSLGMKLIRAYAARGEPIIKVGLDLNFFMGNGLVAMDGKCGCLMEVWLVIDEMLSRDVVFWNSRLLDAGTIASLLPAVTNVSSNNVSYVKEIFMKLAKKSVVSWNVIIAVMKFHDVVSRTSMISAFGLNGLGHDAVVLFVKMRDLVLSPDSIAFVSVISGCSHAGLLEKRQYYLKLMTEEYWIIPRIEHYAYGLPVVGFTHMEDWGDLCPELLGHRPSGKDVGINENMAVLCGARLRASWLESWFSNPFSANATDLIVQWYTWFYILEMLGGMLFMDKSSERLSIMYLQFFNPISNGKKYS</sequence>
<organism evidence="2 3">
    <name type="scientific">Quercus lobata</name>
    <name type="common">Valley oak</name>
    <dbReference type="NCBI Taxonomy" id="97700"/>
    <lineage>
        <taxon>Eukaryota</taxon>
        <taxon>Viridiplantae</taxon>
        <taxon>Streptophyta</taxon>
        <taxon>Embryophyta</taxon>
        <taxon>Tracheophyta</taxon>
        <taxon>Spermatophyta</taxon>
        <taxon>Magnoliopsida</taxon>
        <taxon>eudicotyledons</taxon>
        <taxon>Gunneridae</taxon>
        <taxon>Pentapetalae</taxon>
        <taxon>rosids</taxon>
        <taxon>fabids</taxon>
        <taxon>Fagales</taxon>
        <taxon>Fagaceae</taxon>
        <taxon>Quercus</taxon>
    </lineage>
</organism>
<dbReference type="InterPro" id="IPR046960">
    <property type="entry name" value="PPR_At4g14850-like_plant"/>
</dbReference>
<dbReference type="InterPro" id="IPR002885">
    <property type="entry name" value="PPR_rpt"/>
</dbReference>
<dbReference type="Gramene" id="QL05p043831:mrna">
    <property type="protein sequence ID" value="QL05p043831:mrna"/>
    <property type="gene ID" value="QL05p043831"/>
</dbReference>
<dbReference type="GO" id="GO:0003723">
    <property type="term" value="F:RNA binding"/>
    <property type="evidence" value="ECO:0007669"/>
    <property type="project" value="InterPro"/>
</dbReference>
<dbReference type="GO" id="GO:0009451">
    <property type="term" value="P:RNA modification"/>
    <property type="evidence" value="ECO:0007669"/>
    <property type="project" value="InterPro"/>
</dbReference>
<keyword evidence="1" id="KW-0677">Repeat</keyword>
<protein>
    <recommendedName>
        <fullName evidence="4">Pentatricopeptide repeat-containing protein</fullName>
    </recommendedName>
</protein>
<accession>A0A7N2LQZ5</accession>
<name>A0A7N2LQZ5_QUELO</name>
<reference evidence="2 3" key="1">
    <citation type="journal article" date="2016" name="G3 (Bethesda)">
        <title>First Draft Assembly and Annotation of the Genome of a California Endemic Oak Quercus lobata Nee (Fagaceae).</title>
        <authorList>
            <person name="Sork V.L."/>
            <person name="Fitz-Gibbon S.T."/>
            <person name="Puiu D."/>
            <person name="Crepeau M."/>
            <person name="Gugger P.F."/>
            <person name="Sherman R."/>
            <person name="Stevens K."/>
            <person name="Langley C.H."/>
            <person name="Pellegrini M."/>
            <person name="Salzberg S.L."/>
        </authorList>
    </citation>
    <scope>NUCLEOTIDE SEQUENCE [LARGE SCALE GENOMIC DNA]</scope>
    <source>
        <strain evidence="2 3">cv. SW786</strain>
    </source>
</reference>
<dbReference type="PANTHER" id="PTHR47926">
    <property type="entry name" value="PENTATRICOPEPTIDE REPEAT-CONTAINING PROTEIN"/>
    <property type="match status" value="1"/>
</dbReference>
<dbReference type="PANTHER" id="PTHR47926:SF347">
    <property type="entry name" value="PENTATRICOPEPTIDE REPEAT-CONTAINING PROTEIN"/>
    <property type="match status" value="1"/>
</dbReference>
<dbReference type="InParanoid" id="A0A7N2LQZ5"/>
<dbReference type="Proteomes" id="UP000594261">
    <property type="component" value="Chromosome 5"/>
</dbReference>
<dbReference type="Pfam" id="PF01535">
    <property type="entry name" value="PPR"/>
    <property type="match status" value="1"/>
</dbReference>
<keyword evidence="3" id="KW-1185">Reference proteome</keyword>